<dbReference type="OrthoDB" id="9774608at2"/>
<evidence type="ECO:0000313" key="3">
    <source>
        <dbReference type="Proteomes" id="UP000248856"/>
    </source>
</evidence>
<organism evidence="2 3">
    <name type="scientific">Paracidovorax anthurii</name>
    <dbReference type="NCBI Taxonomy" id="78229"/>
    <lineage>
        <taxon>Bacteria</taxon>
        <taxon>Pseudomonadati</taxon>
        <taxon>Pseudomonadota</taxon>
        <taxon>Betaproteobacteria</taxon>
        <taxon>Burkholderiales</taxon>
        <taxon>Comamonadaceae</taxon>
        <taxon>Paracidovorax</taxon>
    </lineage>
</organism>
<gene>
    <name evidence="2" type="ORF">AX018_11083</name>
</gene>
<dbReference type="InterPro" id="IPR008490">
    <property type="entry name" value="Transposase_InsH_N"/>
</dbReference>
<dbReference type="Pfam" id="PF05598">
    <property type="entry name" value="DUF772"/>
    <property type="match status" value="1"/>
</dbReference>
<feature type="domain" description="Transposase InsH N-terminal" evidence="1">
    <location>
        <begin position="14"/>
        <end position="91"/>
    </location>
</feature>
<dbReference type="PANTHER" id="PTHR35604:SF2">
    <property type="entry name" value="TRANSPOSASE INSH FOR INSERTION SEQUENCE ELEMENT IS5A-RELATED"/>
    <property type="match status" value="1"/>
</dbReference>
<evidence type="ECO:0000259" key="1">
    <source>
        <dbReference type="Pfam" id="PF05598"/>
    </source>
</evidence>
<sequence length="93" mass="10714">MKQSSLGLGNTIKRTRKREFLDAMELVVPWGELVSLIEPHAPESGRRGQQPFAVQTLLRIHFMQQWFKLSDPAMEEALHDVPAFRDFAGLSHW</sequence>
<evidence type="ECO:0000313" key="2">
    <source>
        <dbReference type="EMBL" id="RAR70734.1"/>
    </source>
</evidence>
<name>A0A328YBZ8_9BURK</name>
<reference evidence="2 3" key="1">
    <citation type="submission" date="2018-06" db="EMBL/GenBank/DDBJ databases">
        <title>Genomic Encyclopedia of Archaeal and Bacterial Type Strains, Phase II (KMG-II): from individual species to whole genera.</title>
        <authorList>
            <person name="Goeker M."/>
        </authorList>
    </citation>
    <scope>NUCLEOTIDE SEQUENCE [LARGE SCALE GENOMIC DNA]</scope>
    <source>
        <strain evidence="2 3">CFPB 3232</strain>
    </source>
</reference>
<protein>
    <submittedName>
        <fullName evidence="2">IS5 family transposase</fullName>
    </submittedName>
</protein>
<comment type="caution">
    <text evidence="2">The sequence shown here is derived from an EMBL/GenBank/DDBJ whole genome shotgun (WGS) entry which is preliminary data.</text>
</comment>
<proteinExistence type="predicted"/>
<dbReference type="AlphaFoldDB" id="A0A328YBZ8"/>
<dbReference type="Proteomes" id="UP000248856">
    <property type="component" value="Unassembled WGS sequence"/>
</dbReference>
<dbReference type="EMBL" id="QLTA01000108">
    <property type="protein sequence ID" value="RAR70734.1"/>
    <property type="molecule type" value="Genomic_DNA"/>
</dbReference>
<dbReference type="RefSeq" id="WP_146749454.1">
    <property type="nucleotide sequence ID" value="NZ_QLTA01000108.1"/>
</dbReference>
<keyword evidence="3" id="KW-1185">Reference proteome</keyword>
<accession>A0A328YBZ8</accession>
<dbReference type="PANTHER" id="PTHR35604">
    <property type="entry name" value="TRANSPOSASE INSH FOR INSERTION SEQUENCE ELEMENT IS5A-RELATED"/>
    <property type="match status" value="1"/>
</dbReference>
<feature type="non-terminal residue" evidence="2">
    <location>
        <position position="93"/>
    </location>
</feature>